<dbReference type="PANTHER" id="PTHR12197">
    <property type="entry name" value="HISTONE-LYSINE N-METHYLTRANSFERASE SMYD"/>
    <property type="match status" value="1"/>
</dbReference>
<dbReference type="Gene3D" id="1.10.220.160">
    <property type="match status" value="1"/>
</dbReference>
<dbReference type="Gene3D" id="6.10.140.2220">
    <property type="match status" value="1"/>
</dbReference>
<gene>
    <name evidence="2" type="ORF">H2200_006629</name>
</gene>
<accession>A0AA38X8K4</accession>
<dbReference type="SMART" id="SM00317">
    <property type="entry name" value="SET"/>
    <property type="match status" value="1"/>
</dbReference>
<evidence type="ECO:0000313" key="3">
    <source>
        <dbReference type="Proteomes" id="UP001172673"/>
    </source>
</evidence>
<dbReference type="GO" id="GO:0005634">
    <property type="term" value="C:nucleus"/>
    <property type="evidence" value="ECO:0007669"/>
    <property type="project" value="TreeGrafter"/>
</dbReference>
<keyword evidence="3" id="KW-1185">Reference proteome</keyword>
<dbReference type="Proteomes" id="UP001172673">
    <property type="component" value="Unassembled WGS sequence"/>
</dbReference>
<name>A0AA38X8K4_9EURO</name>
<reference evidence="2" key="1">
    <citation type="submission" date="2022-10" db="EMBL/GenBank/DDBJ databases">
        <title>Culturing micro-colonial fungi from biological soil crusts in the Mojave desert and describing Neophaeococcomyces mojavensis, and introducing the new genera and species Taxawa tesnikishii.</title>
        <authorList>
            <person name="Kurbessoian T."/>
            <person name="Stajich J.E."/>
        </authorList>
    </citation>
    <scope>NUCLEOTIDE SEQUENCE</scope>
    <source>
        <strain evidence="2">TK_41</strain>
    </source>
</reference>
<dbReference type="Gene3D" id="2.170.270.10">
    <property type="entry name" value="SET domain"/>
    <property type="match status" value="1"/>
</dbReference>
<evidence type="ECO:0000259" key="1">
    <source>
        <dbReference type="PROSITE" id="PS50280"/>
    </source>
</evidence>
<dbReference type="InterPro" id="IPR050869">
    <property type="entry name" value="H3K4_H4K5_MeTrfase"/>
</dbReference>
<dbReference type="PANTHER" id="PTHR12197:SF251">
    <property type="entry name" value="EG:BACR7C10.4 PROTEIN"/>
    <property type="match status" value="1"/>
</dbReference>
<dbReference type="InterPro" id="IPR046341">
    <property type="entry name" value="SET_dom_sf"/>
</dbReference>
<dbReference type="Pfam" id="PF00856">
    <property type="entry name" value="SET"/>
    <property type="match status" value="1"/>
</dbReference>
<dbReference type="AlphaFoldDB" id="A0AA38X8K4"/>
<dbReference type="PROSITE" id="PS50280">
    <property type="entry name" value="SET"/>
    <property type="match status" value="1"/>
</dbReference>
<organism evidence="2 3">
    <name type="scientific">Cladophialophora chaetospira</name>
    <dbReference type="NCBI Taxonomy" id="386627"/>
    <lineage>
        <taxon>Eukaryota</taxon>
        <taxon>Fungi</taxon>
        <taxon>Dikarya</taxon>
        <taxon>Ascomycota</taxon>
        <taxon>Pezizomycotina</taxon>
        <taxon>Eurotiomycetes</taxon>
        <taxon>Chaetothyriomycetidae</taxon>
        <taxon>Chaetothyriales</taxon>
        <taxon>Herpotrichiellaceae</taxon>
        <taxon>Cladophialophora</taxon>
    </lineage>
</organism>
<dbReference type="EMBL" id="JAPDRK010000009">
    <property type="protein sequence ID" value="KAJ9608858.1"/>
    <property type="molecule type" value="Genomic_DNA"/>
</dbReference>
<comment type="caution">
    <text evidence="2">The sequence shown here is derived from an EMBL/GenBank/DDBJ whole genome shotgun (WGS) entry which is preliminary data.</text>
</comment>
<dbReference type="InterPro" id="IPR001214">
    <property type="entry name" value="SET_dom"/>
</dbReference>
<dbReference type="SUPFAM" id="SSF82199">
    <property type="entry name" value="SET domain"/>
    <property type="match status" value="1"/>
</dbReference>
<evidence type="ECO:0000313" key="2">
    <source>
        <dbReference type="EMBL" id="KAJ9608858.1"/>
    </source>
</evidence>
<sequence>MTTPLTQQITNDAVRVRRVDGRGNGLFATREIDPKSQVLFIARPLMIGLETAKLSTHCYFCYESTRDPINHIEAFDNVRTLKQCSGFEQKCQTRAWAEYHKLECKLFRTLHPRVLPSTTRAIVRLLKQHKAVLLLESEWEELLALESHYDEMLQAGGRRWQDLFIMMQGIKEYCGTEHSQDTILRLMCMLMVNSFTLTNPAFESIGMALHPKSALMNHSCDPNVYVRFDIPPTSNAKTLPPYGSISIHALRPISRGEEVTMSYVETEVPRDRRQRELKTRYFFDCTCKICARGADALVDFFHLTPDITPPNVRQKLIDPAVRQAGEQAERVLLDLQSKLDILDTQVPRIKAAMKLLADTKAWPLYRFPSPQLRQELFLGLLGQQRFFEAMLHSATFVRAICPVLYGSQLHPRWLEQTWTLINLGRGILQAVVYKEESVEDIRVDVQSLGHLGCVLIGDTHKMLNEGVKTNGQLEKLFDAAYLEMSAASSAPYQRNPDATRRHAFAWLDTQVQELLQQEGVAQDVIQLSFSRRG</sequence>
<feature type="domain" description="SET" evidence="1">
    <location>
        <begin position="12"/>
        <end position="264"/>
    </location>
</feature>
<protein>
    <recommendedName>
        <fullName evidence="1">SET domain-containing protein</fullName>
    </recommendedName>
</protein>
<proteinExistence type="predicted"/>
<dbReference type="CDD" id="cd20071">
    <property type="entry name" value="SET_SMYD"/>
    <property type="match status" value="1"/>
</dbReference>